<dbReference type="Pfam" id="PF00271">
    <property type="entry name" value="Helicase_C"/>
    <property type="match status" value="1"/>
</dbReference>
<name>A0A419W3L5_9BACT</name>
<evidence type="ECO:0000313" key="5">
    <source>
        <dbReference type="Proteomes" id="UP000283387"/>
    </source>
</evidence>
<keyword evidence="4" id="KW-0547">Nucleotide-binding</keyword>
<evidence type="ECO:0000256" key="1">
    <source>
        <dbReference type="ARBA" id="ARBA00022801"/>
    </source>
</evidence>
<dbReference type="InterPro" id="IPR000330">
    <property type="entry name" value="SNF2_N"/>
</dbReference>
<feature type="domain" description="Helicase C-terminal" evidence="3">
    <location>
        <begin position="755"/>
        <end position="924"/>
    </location>
</feature>
<dbReference type="Gene3D" id="3.40.50.300">
    <property type="entry name" value="P-loop containing nucleotide triphosphate hydrolases"/>
    <property type="match status" value="1"/>
</dbReference>
<reference evidence="4 5" key="1">
    <citation type="submission" date="2018-09" db="EMBL/GenBank/DDBJ databases">
        <title>Genomic Encyclopedia of Archaeal and Bacterial Type Strains, Phase II (KMG-II): from individual species to whole genera.</title>
        <authorList>
            <person name="Goeker M."/>
        </authorList>
    </citation>
    <scope>NUCLEOTIDE SEQUENCE [LARGE SCALE GENOMIC DNA]</scope>
    <source>
        <strain evidence="4 5">DSM 27148</strain>
    </source>
</reference>
<keyword evidence="1" id="KW-0378">Hydrolase</keyword>
<dbReference type="SMART" id="SM00487">
    <property type="entry name" value="DEXDc"/>
    <property type="match status" value="1"/>
</dbReference>
<evidence type="ECO:0000313" key="4">
    <source>
        <dbReference type="EMBL" id="RKD90043.1"/>
    </source>
</evidence>
<dbReference type="Gene3D" id="3.40.50.10810">
    <property type="entry name" value="Tandem AAA-ATPase domain"/>
    <property type="match status" value="1"/>
</dbReference>
<evidence type="ECO:0000259" key="3">
    <source>
        <dbReference type="PROSITE" id="PS51194"/>
    </source>
</evidence>
<dbReference type="InterPro" id="IPR011856">
    <property type="entry name" value="tRNA_endonuc-like_dom_sf"/>
</dbReference>
<keyword evidence="5" id="KW-1185">Reference proteome</keyword>
<dbReference type="InterPro" id="IPR014001">
    <property type="entry name" value="Helicase_ATP-bd"/>
</dbReference>
<dbReference type="SUPFAM" id="SSF52540">
    <property type="entry name" value="P-loop containing nucleoside triphosphate hydrolases"/>
    <property type="match status" value="2"/>
</dbReference>
<accession>A0A419W3L5</accession>
<dbReference type="PANTHER" id="PTHR45629:SF7">
    <property type="entry name" value="DNA EXCISION REPAIR PROTEIN ERCC-6-RELATED"/>
    <property type="match status" value="1"/>
</dbReference>
<dbReference type="Proteomes" id="UP000283387">
    <property type="component" value="Unassembled WGS sequence"/>
</dbReference>
<dbReference type="RefSeq" id="WP_120271480.1">
    <property type="nucleotide sequence ID" value="NZ_RAPN01000001.1"/>
</dbReference>
<dbReference type="GO" id="GO:0003677">
    <property type="term" value="F:DNA binding"/>
    <property type="evidence" value="ECO:0007669"/>
    <property type="project" value="InterPro"/>
</dbReference>
<dbReference type="CDD" id="cd18793">
    <property type="entry name" value="SF2_C_SNF"/>
    <property type="match status" value="1"/>
</dbReference>
<dbReference type="InterPro" id="IPR050496">
    <property type="entry name" value="SNF2_RAD54_helicase_repair"/>
</dbReference>
<comment type="caution">
    <text evidence="4">The sequence shown here is derived from an EMBL/GenBank/DDBJ whole genome shotgun (WGS) entry which is preliminary data.</text>
</comment>
<dbReference type="OrthoDB" id="9760715at2"/>
<dbReference type="InterPro" id="IPR011335">
    <property type="entry name" value="Restrct_endonuc-II-like"/>
</dbReference>
<dbReference type="InterPro" id="IPR027417">
    <property type="entry name" value="P-loop_NTPase"/>
</dbReference>
<gene>
    <name evidence="4" type="ORF">BC643_0379</name>
</gene>
<dbReference type="InterPro" id="IPR049730">
    <property type="entry name" value="SNF2/RAD54-like_C"/>
</dbReference>
<dbReference type="SMART" id="SM00490">
    <property type="entry name" value="HELICc"/>
    <property type="match status" value="1"/>
</dbReference>
<dbReference type="InterPro" id="IPR038718">
    <property type="entry name" value="SNF2-like_sf"/>
</dbReference>
<dbReference type="GO" id="GO:0004386">
    <property type="term" value="F:helicase activity"/>
    <property type="evidence" value="ECO:0007669"/>
    <property type="project" value="UniProtKB-KW"/>
</dbReference>
<organism evidence="4 5">
    <name type="scientific">Mangrovibacterium diazotrophicum</name>
    <dbReference type="NCBI Taxonomy" id="1261403"/>
    <lineage>
        <taxon>Bacteria</taxon>
        <taxon>Pseudomonadati</taxon>
        <taxon>Bacteroidota</taxon>
        <taxon>Bacteroidia</taxon>
        <taxon>Marinilabiliales</taxon>
        <taxon>Prolixibacteraceae</taxon>
        <taxon>Mangrovibacterium</taxon>
    </lineage>
</organism>
<dbReference type="GO" id="GO:0004519">
    <property type="term" value="F:endonuclease activity"/>
    <property type="evidence" value="ECO:0007669"/>
    <property type="project" value="InterPro"/>
</dbReference>
<dbReference type="AlphaFoldDB" id="A0A419W3L5"/>
<sequence length="1083" mass="124730">MIRKTYTESGIEFGCFNELEQIVEFDNWLKSTPPVLFNTLNDLRVNGQLFSIDNERLFLPYEELSNLDDYEIEILELPPYYPFDIFIDIKGTGLKDTSLKINCTFQDFAHGNGTGNVLVFDRKGAYLNGIIEYVLNSEQYLLFKQIDKINSTHFQHSNHVLVEIGELQQKAAAANAILSKILTDTSIIPLAKVQLDIEKIDDDKYRLKPVINNEESSKFQEKFNLFPSIKPEYHFRDNNSKFHVVLKDDDGSNSLKNELSKLKVKQIYTQEDLIENYNSPSKFWDQDLIDLDLFSKRVVELGIYKPKFYPFISPYKSEWIPGIAIEDRISGTRLVNIKNESELLELKEKLAEASSRGSKTFQFKGEELETKEVESFIPTFEDQLRNPSSPITKDQSDERTELNQPKVLIIKENTELLEYDESLNVCEIDKFNFECIDNLSKDIQLKDHQIEGIAWLQTLYLPPNSFPGVLLADDMGLGKTLQVLYFIEWYMQKQKQNPILVVAPVSLLENWQNEYSKFFPSPSMEIITLWGSRLRQYVDINDWESTRSKLSVNAIFLTTYETVRKQQVLLGMIDWGVIILDEVQKIKTPGTLVTNAAKALKSDFRIAMTGTPVENSLMDLWCIIDFCCPGLLSNASDFAKKYHTPQKQQNTRSVELSNQLRTEIGNALLRRMKNDVLKDLPSINFYIQKETMPRVQYNAYLNELQSVKENSTGGNDILRVLLNLRTISDHPLLKHYQLENLPTDELIETSAKLRKVISLLAEIKSKEEKVILFTENRSMQRVLRKVLHDKYNLSASIINGETPSSVTDKKRGRLSRQQEVDKFQAEVGFNAIIMSPLAAGFGLNITEANHVIHYSRHWNPAKEQQATDRVFRIGQKKEVHVYYPMAVAPDDEIKTFDIILNNLLSRKTDLAQITLFPTEQIEISREEIWDSMGFDGSKAKEKRIKTISELDRLQPLAFEAVIAVLIEKIKGGKTYLTSKSNDKGVDVIHFCDSMNYLIQVKHSINNQGITPGQEVYYALGKFKEKFNKEFNLQAITNRYFTPNAIEFGRLNNVELLDRDTIKTWLMQVSVTTNEIDGKMNERI</sequence>
<dbReference type="GO" id="GO:0009307">
    <property type="term" value="P:DNA restriction-modification system"/>
    <property type="evidence" value="ECO:0007669"/>
    <property type="project" value="InterPro"/>
</dbReference>
<protein>
    <submittedName>
        <fullName evidence="4">SNF2 family DNA or RNA helicase</fullName>
    </submittedName>
</protein>
<dbReference type="Gene3D" id="3.40.1350.10">
    <property type="match status" value="1"/>
</dbReference>
<proteinExistence type="predicted"/>
<dbReference type="SUPFAM" id="SSF52980">
    <property type="entry name" value="Restriction endonuclease-like"/>
    <property type="match status" value="1"/>
</dbReference>
<dbReference type="GO" id="GO:0005524">
    <property type="term" value="F:ATP binding"/>
    <property type="evidence" value="ECO:0007669"/>
    <property type="project" value="InterPro"/>
</dbReference>
<dbReference type="PROSITE" id="PS51194">
    <property type="entry name" value="HELICASE_CTER"/>
    <property type="match status" value="1"/>
</dbReference>
<keyword evidence="4" id="KW-0067">ATP-binding</keyword>
<dbReference type="PROSITE" id="PS51192">
    <property type="entry name" value="HELICASE_ATP_BIND_1"/>
    <property type="match status" value="1"/>
</dbReference>
<feature type="domain" description="Helicase ATP-binding" evidence="2">
    <location>
        <begin position="460"/>
        <end position="630"/>
    </location>
</feature>
<dbReference type="PANTHER" id="PTHR45629">
    <property type="entry name" value="SNF2/RAD54 FAMILY MEMBER"/>
    <property type="match status" value="1"/>
</dbReference>
<dbReference type="Pfam" id="PF00176">
    <property type="entry name" value="SNF2-rel_dom"/>
    <property type="match status" value="1"/>
</dbReference>
<dbReference type="EMBL" id="RAPN01000001">
    <property type="protein sequence ID" value="RKD90043.1"/>
    <property type="molecule type" value="Genomic_DNA"/>
</dbReference>
<keyword evidence="4" id="KW-0347">Helicase</keyword>
<dbReference type="InterPro" id="IPR001650">
    <property type="entry name" value="Helicase_C-like"/>
</dbReference>
<dbReference type="GO" id="GO:0016787">
    <property type="term" value="F:hydrolase activity"/>
    <property type="evidence" value="ECO:0007669"/>
    <property type="project" value="UniProtKB-KW"/>
</dbReference>
<evidence type="ECO:0000259" key="2">
    <source>
        <dbReference type="PROSITE" id="PS51192"/>
    </source>
</evidence>
<dbReference type="InterPro" id="IPR007560">
    <property type="entry name" value="Restrct_endonuc_IV_Mrr"/>
</dbReference>
<dbReference type="Pfam" id="PF04471">
    <property type="entry name" value="Mrr_cat"/>
    <property type="match status" value="1"/>
</dbReference>